<evidence type="ECO:0000313" key="11">
    <source>
        <dbReference type="EMBL" id="SGY92293.1"/>
    </source>
</evidence>
<keyword evidence="6" id="KW-1133">Transmembrane helix</keyword>
<keyword evidence="8" id="KW-0472">Membrane</keyword>
<dbReference type="EMBL" id="FQNC01000061">
    <property type="protein sequence ID" value="SGY92293.1"/>
    <property type="molecule type" value="Genomic_DNA"/>
</dbReference>
<evidence type="ECO:0000256" key="3">
    <source>
        <dbReference type="ARBA" id="ARBA00020722"/>
    </source>
</evidence>
<dbReference type="GO" id="GO:0030943">
    <property type="term" value="F:mitochondrion targeting sequence binding"/>
    <property type="evidence" value="ECO:0007669"/>
    <property type="project" value="TreeGrafter"/>
</dbReference>
<comment type="subunit">
    <text evidence="9">Component of the TIM22 complex.</text>
</comment>
<accession>A0A2X0MEW9</accession>
<keyword evidence="4" id="KW-0812">Transmembrane</keyword>
<evidence type="ECO:0000256" key="2">
    <source>
        <dbReference type="ARBA" id="ARBA00008444"/>
    </source>
</evidence>
<keyword evidence="12" id="KW-1185">Reference proteome</keyword>
<evidence type="ECO:0000256" key="7">
    <source>
        <dbReference type="ARBA" id="ARBA00023128"/>
    </source>
</evidence>
<gene>
    <name evidence="11" type="primary">BQ5605_C038g11729</name>
    <name evidence="11" type="ORF">BQ5605_C038G11729</name>
</gene>
<evidence type="ECO:0000313" key="12">
    <source>
        <dbReference type="Proteomes" id="UP000249464"/>
    </source>
</evidence>
<keyword evidence="9" id="KW-0811">Translocation</keyword>
<dbReference type="GO" id="GO:0008320">
    <property type="term" value="F:protein transmembrane transporter activity"/>
    <property type="evidence" value="ECO:0007669"/>
    <property type="project" value="UniProtKB-UniRule"/>
</dbReference>
<dbReference type="AlphaFoldDB" id="A0A2X0MEW9"/>
<evidence type="ECO:0000256" key="1">
    <source>
        <dbReference type="ARBA" id="ARBA00004448"/>
    </source>
</evidence>
<keyword evidence="5 9" id="KW-0999">Mitochondrion inner membrane</keyword>
<dbReference type="GO" id="GO:0042721">
    <property type="term" value="C:TIM22 mitochondrial import inner membrane insertion complex"/>
    <property type="evidence" value="ECO:0007669"/>
    <property type="project" value="UniProtKB-UniRule"/>
</dbReference>
<dbReference type="STRING" id="796604.A0A2X0MEW9"/>
<name>A0A2X0MEW9_9BASI</name>
<dbReference type="Proteomes" id="UP000249464">
    <property type="component" value="Unassembled WGS sequence"/>
</dbReference>
<comment type="subcellular location">
    <subcellularLocation>
        <location evidence="1 9">Mitochondrion inner membrane</location>
        <topology evidence="1 9">Multi-pass membrane protein</topology>
    </subcellularLocation>
</comment>
<dbReference type="PANTHER" id="PTHR14110">
    <property type="entry name" value="MITOCHONDRIAL IMPORT INNER MEMBRANE TRANSLOCASE SUBUNIT TIM22"/>
    <property type="match status" value="1"/>
</dbReference>
<dbReference type="PANTHER" id="PTHR14110:SF0">
    <property type="entry name" value="MITOCHONDRIAL IMPORT INNER MEMBRANE TRANSLOCASE SUBUNIT TIM22"/>
    <property type="match status" value="1"/>
</dbReference>
<dbReference type="Pfam" id="PF02466">
    <property type="entry name" value="Tim17"/>
    <property type="match status" value="1"/>
</dbReference>
<keyword evidence="9" id="KW-0813">Transport</keyword>
<sequence length="207" mass="22689">MEYTAPFVVPGYEPSPTGEPKTPEERQQILFQMKQMRWVQAGIESPIAKAGISGAMGFGIGAFFSLMGSSFTLEDPFRAAQYDGMKTSEKAKIIFKDMGKGMWRQGKGFGMVGALYAGTECVVEGYRAKNDIYNALYAGAISGAVLGRNSGPRAMVLGGEWLRHFADRCRPRLLITSFLRIRSGLGFAAFSGIIDLYIRKEVVDEDA</sequence>
<dbReference type="InterPro" id="IPR039175">
    <property type="entry name" value="TIM22"/>
</dbReference>
<feature type="region of interest" description="Disordered" evidence="10">
    <location>
        <begin position="1"/>
        <end position="23"/>
    </location>
</feature>
<keyword evidence="9" id="KW-0653">Protein transport</keyword>
<comment type="similarity">
    <text evidence="2 9">Belongs to the Tim17/Tim22/Tim23 family.</text>
</comment>
<proteinExistence type="inferred from homology"/>
<protein>
    <recommendedName>
        <fullName evidence="3 9">Mitochondrial import inner membrane translocase subunit TIM22</fullName>
    </recommendedName>
</protein>
<evidence type="ECO:0000256" key="4">
    <source>
        <dbReference type="ARBA" id="ARBA00022692"/>
    </source>
</evidence>
<evidence type="ECO:0000256" key="6">
    <source>
        <dbReference type="ARBA" id="ARBA00022989"/>
    </source>
</evidence>
<evidence type="ECO:0000256" key="8">
    <source>
        <dbReference type="ARBA" id="ARBA00023136"/>
    </source>
</evidence>
<dbReference type="GO" id="GO:0045039">
    <property type="term" value="P:protein insertion into mitochondrial inner membrane"/>
    <property type="evidence" value="ECO:0007669"/>
    <property type="project" value="UniProtKB-UniRule"/>
</dbReference>
<reference evidence="11 12" key="1">
    <citation type="submission" date="2016-11" db="EMBL/GenBank/DDBJ databases">
        <authorList>
            <person name="Jaros S."/>
            <person name="Januszkiewicz K."/>
            <person name="Wedrychowicz H."/>
        </authorList>
    </citation>
    <scope>NUCLEOTIDE SEQUENCE [LARGE SCALE GENOMIC DNA]</scope>
</reference>
<keyword evidence="7 9" id="KW-0496">Mitochondrion</keyword>
<evidence type="ECO:0000256" key="9">
    <source>
        <dbReference type="RuleBase" id="RU367038"/>
    </source>
</evidence>
<evidence type="ECO:0000256" key="10">
    <source>
        <dbReference type="SAM" id="MobiDB-lite"/>
    </source>
</evidence>
<organism evidence="11 12">
    <name type="scientific">Microbotryum silenes-dioicae</name>
    <dbReference type="NCBI Taxonomy" id="796604"/>
    <lineage>
        <taxon>Eukaryota</taxon>
        <taxon>Fungi</taxon>
        <taxon>Dikarya</taxon>
        <taxon>Basidiomycota</taxon>
        <taxon>Pucciniomycotina</taxon>
        <taxon>Microbotryomycetes</taxon>
        <taxon>Microbotryales</taxon>
        <taxon>Microbotryaceae</taxon>
        <taxon>Microbotryum</taxon>
    </lineage>
</organism>
<evidence type="ECO:0000256" key="5">
    <source>
        <dbReference type="ARBA" id="ARBA00022792"/>
    </source>
</evidence>
<comment type="function">
    <text evidence="9">Essential core component of the TIM22 complex, a complex that mediates the import and insertion of multi-pass transmembrane proteins into the mitochondrial inner membrane. In the TIM22 complex, it constitutes the voltage-activated and signal-gated channel. Forms a twin-pore translocase that uses the membrane potential as external driving force in 2 voltage-dependent steps.</text>
</comment>